<evidence type="ECO:0000313" key="8">
    <source>
        <dbReference type="Proteomes" id="UP000036700"/>
    </source>
</evidence>
<dbReference type="SUPFAM" id="SSF46785">
    <property type="entry name" value="Winged helix' DNA-binding domain"/>
    <property type="match status" value="1"/>
</dbReference>
<protein>
    <submittedName>
        <fullName evidence="7">LysR family transcriptional regulator</fullName>
    </submittedName>
</protein>
<comment type="similarity">
    <text evidence="1">Belongs to the LysR transcriptional regulatory family.</text>
</comment>
<keyword evidence="8" id="KW-1185">Reference proteome</keyword>
<dbReference type="Pfam" id="PF00126">
    <property type="entry name" value="HTH_1"/>
    <property type="match status" value="1"/>
</dbReference>
<dbReference type="GO" id="GO:0032993">
    <property type="term" value="C:protein-DNA complex"/>
    <property type="evidence" value="ECO:0007669"/>
    <property type="project" value="TreeGrafter"/>
</dbReference>
<keyword evidence="3" id="KW-0238">DNA-binding</keyword>
<dbReference type="OrthoDB" id="8679465at2"/>
<evidence type="ECO:0000259" key="6">
    <source>
        <dbReference type="PROSITE" id="PS50931"/>
    </source>
</evidence>
<feature type="region of interest" description="Disordered" evidence="5">
    <location>
        <begin position="299"/>
        <end position="318"/>
    </location>
</feature>
<dbReference type="SUPFAM" id="SSF53850">
    <property type="entry name" value="Periplasmic binding protein-like II"/>
    <property type="match status" value="1"/>
</dbReference>
<dbReference type="Proteomes" id="UP000036700">
    <property type="component" value="Chromosome"/>
</dbReference>
<dbReference type="Pfam" id="PF03466">
    <property type="entry name" value="LysR_substrate"/>
    <property type="match status" value="1"/>
</dbReference>
<dbReference type="InterPro" id="IPR005119">
    <property type="entry name" value="LysR_subst-bd"/>
</dbReference>
<name>A0A0G3ELN7_9BURK</name>
<evidence type="ECO:0000256" key="4">
    <source>
        <dbReference type="ARBA" id="ARBA00023163"/>
    </source>
</evidence>
<keyword evidence="2" id="KW-0805">Transcription regulation</keyword>
<dbReference type="PATRIC" id="fig|445709.3.peg.1429"/>
<dbReference type="GO" id="GO:0003700">
    <property type="term" value="F:DNA-binding transcription factor activity"/>
    <property type="evidence" value="ECO:0007669"/>
    <property type="project" value="InterPro"/>
</dbReference>
<dbReference type="RefSeq" id="WP_047213768.1">
    <property type="nucleotide sequence ID" value="NZ_CP011568.3"/>
</dbReference>
<keyword evidence="4" id="KW-0804">Transcription</keyword>
<dbReference type="PROSITE" id="PS50931">
    <property type="entry name" value="HTH_LYSR"/>
    <property type="match status" value="1"/>
</dbReference>
<dbReference type="AlphaFoldDB" id="A0A0G3ELN7"/>
<dbReference type="Gene3D" id="3.40.190.10">
    <property type="entry name" value="Periplasmic binding protein-like II"/>
    <property type="match status" value="2"/>
</dbReference>
<dbReference type="PRINTS" id="PR00039">
    <property type="entry name" value="HTHLYSR"/>
</dbReference>
<dbReference type="Gene3D" id="1.10.10.10">
    <property type="entry name" value="Winged helix-like DNA-binding domain superfamily/Winged helix DNA-binding domain"/>
    <property type="match status" value="1"/>
</dbReference>
<dbReference type="STRING" id="445709.ABW99_06675"/>
<proteinExistence type="inferred from homology"/>
<organism evidence="7 8">
    <name type="scientific">Pandoraea thiooxydans</name>
    <dbReference type="NCBI Taxonomy" id="445709"/>
    <lineage>
        <taxon>Bacteria</taxon>
        <taxon>Pseudomonadati</taxon>
        <taxon>Pseudomonadota</taxon>
        <taxon>Betaproteobacteria</taxon>
        <taxon>Burkholderiales</taxon>
        <taxon>Burkholderiaceae</taxon>
        <taxon>Pandoraea</taxon>
    </lineage>
</organism>
<feature type="domain" description="HTH lysR-type" evidence="6">
    <location>
        <begin position="3"/>
        <end position="61"/>
    </location>
</feature>
<dbReference type="InterPro" id="IPR036388">
    <property type="entry name" value="WH-like_DNA-bd_sf"/>
</dbReference>
<accession>A0A0G3ELN7</accession>
<dbReference type="PANTHER" id="PTHR30346">
    <property type="entry name" value="TRANSCRIPTIONAL DUAL REGULATOR HCAR-RELATED"/>
    <property type="match status" value="1"/>
</dbReference>
<evidence type="ECO:0000313" key="7">
    <source>
        <dbReference type="EMBL" id="AKJ67948.1"/>
    </source>
</evidence>
<dbReference type="GO" id="GO:0003677">
    <property type="term" value="F:DNA binding"/>
    <property type="evidence" value="ECO:0007669"/>
    <property type="project" value="UniProtKB-KW"/>
</dbReference>
<gene>
    <name evidence="7" type="ORF">ABW99_06675</name>
</gene>
<evidence type="ECO:0000256" key="3">
    <source>
        <dbReference type="ARBA" id="ARBA00023125"/>
    </source>
</evidence>
<sequence length="318" mass="34536">MHISLRLLRYFVAAAETGSTTAAARALNVSQPSISVAIRELESVFNEALFTRGLGAGLIATQFGERKLSEARQLLAVAAAFEADDGGNAAAGEVRLGVFTTIAPVYLPSLLRIAQQRYPKLSIRCEEGDLAQLESRLQSHRIDLALTYDVGLPAGIERECLADLKPHALIPAGSRLGKTRGPVSLRQLVKEPFILIDLPYSREFLLAPFWQYGLSPEVRYRVASIELARAMVAEGLGVALLITQKSATMHTPTLVERPIREETVRQPLVIARAAQALHTRASQLVAECIHAAVQETLVRRSGRPRTGETPIAAPGQPK</sequence>
<dbReference type="EMBL" id="CP011568">
    <property type="protein sequence ID" value="AKJ67948.1"/>
    <property type="molecule type" value="Genomic_DNA"/>
</dbReference>
<evidence type="ECO:0000256" key="2">
    <source>
        <dbReference type="ARBA" id="ARBA00023015"/>
    </source>
</evidence>
<evidence type="ECO:0000256" key="1">
    <source>
        <dbReference type="ARBA" id="ARBA00009437"/>
    </source>
</evidence>
<dbReference type="PANTHER" id="PTHR30346:SF0">
    <property type="entry name" value="HCA OPERON TRANSCRIPTIONAL ACTIVATOR HCAR"/>
    <property type="match status" value="1"/>
</dbReference>
<reference evidence="8" key="1">
    <citation type="submission" date="2015-06" db="EMBL/GenBank/DDBJ databases">
        <authorList>
            <person name="Lim Y.L."/>
            <person name="Ee R."/>
            <person name="Yong D."/>
            <person name="How K.Y."/>
            <person name="Yin W.F."/>
            <person name="Chan K.G."/>
        </authorList>
    </citation>
    <scope>NUCLEOTIDE SEQUENCE [LARGE SCALE GENOMIC DNA]</scope>
    <source>
        <strain evidence="8">DSM 25325</strain>
    </source>
</reference>
<evidence type="ECO:0000256" key="5">
    <source>
        <dbReference type="SAM" id="MobiDB-lite"/>
    </source>
</evidence>
<dbReference type="InterPro" id="IPR036390">
    <property type="entry name" value="WH_DNA-bd_sf"/>
</dbReference>
<dbReference type="InterPro" id="IPR000847">
    <property type="entry name" value="LysR_HTH_N"/>
</dbReference>
<dbReference type="KEGG" id="ptx:ABW99_06675"/>